<comment type="caution">
    <text evidence="1">The sequence shown here is derived from an EMBL/GenBank/DDBJ whole genome shotgun (WGS) entry which is preliminary data.</text>
</comment>
<sequence>MPVATLPYKRPFFQVTLAPHEIEEDLAIIITNTKRKRRTSPPAAPALLGGPQLKDCRHLSKWTDLHTLCFWMSAADLFWQDKSALALNFGCQMLVQLL</sequence>
<name>A0AAW1T088_9CHLO</name>
<evidence type="ECO:0000313" key="1">
    <source>
        <dbReference type="EMBL" id="KAK9862909.1"/>
    </source>
</evidence>
<dbReference type="AlphaFoldDB" id="A0AAW1T088"/>
<dbReference type="EMBL" id="JALJOV010000540">
    <property type="protein sequence ID" value="KAK9862909.1"/>
    <property type="molecule type" value="Genomic_DNA"/>
</dbReference>
<dbReference type="Proteomes" id="UP001485043">
    <property type="component" value="Unassembled WGS sequence"/>
</dbReference>
<gene>
    <name evidence="1" type="ORF">WJX84_006491</name>
</gene>
<accession>A0AAW1T088</accession>
<organism evidence="1 2">
    <name type="scientific">Apatococcus fuscideae</name>
    <dbReference type="NCBI Taxonomy" id="2026836"/>
    <lineage>
        <taxon>Eukaryota</taxon>
        <taxon>Viridiplantae</taxon>
        <taxon>Chlorophyta</taxon>
        <taxon>core chlorophytes</taxon>
        <taxon>Trebouxiophyceae</taxon>
        <taxon>Chlorellales</taxon>
        <taxon>Chlorellaceae</taxon>
        <taxon>Apatococcus</taxon>
    </lineage>
</organism>
<reference evidence="1 2" key="1">
    <citation type="journal article" date="2024" name="Nat. Commun.">
        <title>Phylogenomics reveals the evolutionary origins of lichenization in chlorophyte algae.</title>
        <authorList>
            <person name="Puginier C."/>
            <person name="Libourel C."/>
            <person name="Otte J."/>
            <person name="Skaloud P."/>
            <person name="Haon M."/>
            <person name="Grisel S."/>
            <person name="Petersen M."/>
            <person name="Berrin J.G."/>
            <person name="Delaux P.M."/>
            <person name="Dal Grande F."/>
            <person name="Keller J."/>
        </authorList>
    </citation>
    <scope>NUCLEOTIDE SEQUENCE [LARGE SCALE GENOMIC DNA]</scope>
    <source>
        <strain evidence="1 2">SAG 2523</strain>
    </source>
</reference>
<evidence type="ECO:0000313" key="2">
    <source>
        <dbReference type="Proteomes" id="UP001485043"/>
    </source>
</evidence>
<proteinExistence type="predicted"/>
<keyword evidence="2" id="KW-1185">Reference proteome</keyword>
<protein>
    <submittedName>
        <fullName evidence="1">Uncharacterized protein</fullName>
    </submittedName>
</protein>